<dbReference type="RefSeq" id="WP_190830525.1">
    <property type="nucleotide sequence ID" value="NZ_CAWPPI010000063.1"/>
</dbReference>
<dbReference type="InterPro" id="IPR050194">
    <property type="entry name" value="Glycosyltransferase_grp1"/>
</dbReference>
<dbReference type="Pfam" id="PF13579">
    <property type="entry name" value="Glyco_trans_4_4"/>
    <property type="match status" value="1"/>
</dbReference>
<dbReference type="PANTHER" id="PTHR45947:SF3">
    <property type="entry name" value="SULFOQUINOVOSYL TRANSFERASE SQD2"/>
    <property type="match status" value="1"/>
</dbReference>
<dbReference type="GO" id="GO:0016757">
    <property type="term" value="F:glycosyltransferase activity"/>
    <property type="evidence" value="ECO:0007669"/>
    <property type="project" value="InterPro"/>
</dbReference>
<evidence type="ECO:0000313" key="4">
    <source>
        <dbReference type="Proteomes" id="UP000629098"/>
    </source>
</evidence>
<accession>A0A8J7C691</accession>
<proteinExistence type="predicted"/>
<dbReference type="AlphaFoldDB" id="A0A8J7C691"/>
<name>A0A8J7C691_9CYAN</name>
<sequence>MRILQIVPSISLIYGGPSQMVLGLAPALARAGVEVTVLTTDSNGDIDQKPLDVPLNSPVQQDGYQIIYFRCAPFRRYKFSLDLLKWLNHHAHEFDLAHIHALFSPVSSFAATVCRRQKLPYILRPLGTLDPADLRKKRQLKQLYAALLERPNLAGAGAIHFTSVQEAKISERFGVTTRDLVIPLGVNPPQSPLKKGGSVVRSQFVIAEDVPLVLFMSRIDPKKGLDLLIPALSKLLEQGLNFHFVLAGTNPQDPNYEKKIKLQIQNSPLRSHSTITGFVSGELKSALLQAADLFVLPSYYENFGIAVAEAMVAGKPVIISDQVHICQEVLESESGWIGATDVQAVFELLRNALQNPEERHRRGLNAQEYALKHYSWDAIASQMILAYQQILSKSGL</sequence>
<dbReference type="Pfam" id="PF00534">
    <property type="entry name" value="Glycos_transf_1"/>
    <property type="match status" value="1"/>
</dbReference>
<dbReference type="CDD" id="cd03821">
    <property type="entry name" value="GT4_Bme6-like"/>
    <property type="match status" value="1"/>
</dbReference>
<evidence type="ECO:0000259" key="2">
    <source>
        <dbReference type="Pfam" id="PF13579"/>
    </source>
</evidence>
<dbReference type="PANTHER" id="PTHR45947">
    <property type="entry name" value="SULFOQUINOVOSYL TRANSFERASE SQD2"/>
    <property type="match status" value="1"/>
</dbReference>
<dbReference type="Gene3D" id="3.40.50.2000">
    <property type="entry name" value="Glycogen Phosphorylase B"/>
    <property type="match status" value="2"/>
</dbReference>
<protein>
    <submittedName>
        <fullName evidence="3">Glycosyltransferase</fullName>
    </submittedName>
</protein>
<reference evidence="3" key="1">
    <citation type="submission" date="2020-09" db="EMBL/GenBank/DDBJ databases">
        <title>Iningainema tapete sp. nov. (Scytonemataceae, Cyanobacteria) from greenhouses in central Florida (USA) produces two types of nodularin with biosynthetic potential for microcystin-LR and anabaenopeptins.</title>
        <authorList>
            <person name="Berthold D.E."/>
            <person name="Lefler F.W."/>
            <person name="Huang I.-S."/>
            <person name="Abdulla H."/>
            <person name="Zimba P.V."/>
            <person name="Laughinghouse H.D. IV."/>
        </authorList>
    </citation>
    <scope>NUCLEOTIDE SEQUENCE</scope>
    <source>
        <strain evidence="3">BLCCT55</strain>
    </source>
</reference>
<gene>
    <name evidence="3" type="ORF">ICL16_18610</name>
</gene>
<dbReference type="InterPro" id="IPR028098">
    <property type="entry name" value="Glyco_trans_4-like_N"/>
</dbReference>
<organism evidence="3 4">
    <name type="scientific">Iningainema tapete BLCC-T55</name>
    <dbReference type="NCBI Taxonomy" id="2748662"/>
    <lineage>
        <taxon>Bacteria</taxon>
        <taxon>Bacillati</taxon>
        <taxon>Cyanobacteriota</taxon>
        <taxon>Cyanophyceae</taxon>
        <taxon>Nostocales</taxon>
        <taxon>Scytonemataceae</taxon>
        <taxon>Iningainema tapete</taxon>
    </lineage>
</organism>
<dbReference type="Proteomes" id="UP000629098">
    <property type="component" value="Unassembled WGS sequence"/>
</dbReference>
<evidence type="ECO:0000313" key="3">
    <source>
        <dbReference type="EMBL" id="MBD2774029.1"/>
    </source>
</evidence>
<dbReference type="InterPro" id="IPR001296">
    <property type="entry name" value="Glyco_trans_1"/>
</dbReference>
<dbReference type="NCBIfam" id="NF038295">
    <property type="entry name" value="EPS_HpsP"/>
    <property type="match status" value="1"/>
</dbReference>
<dbReference type="EMBL" id="JACXAE010000063">
    <property type="protein sequence ID" value="MBD2774029.1"/>
    <property type="molecule type" value="Genomic_DNA"/>
</dbReference>
<comment type="caution">
    <text evidence="3">The sequence shown here is derived from an EMBL/GenBank/DDBJ whole genome shotgun (WGS) entry which is preliminary data.</text>
</comment>
<dbReference type="SUPFAM" id="SSF53756">
    <property type="entry name" value="UDP-Glycosyltransferase/glycogen phosphorylase"/>
    <property type="match status" value="1"/>
</dbReference>
<keyword evidence="4" id="KW-1185">Reference proteome</keyword>
<feature type="domain" description="Glycosyl transferase family 1" evidence="1">
    <location>
        <begin position="202"/>
        <end position="368"/>
    </location>
</feature>
<feature type="domain" description="Glycosyltransferase subfamily 4-like N-terminal" evidence="2">
    <location>
        <begin position="15"/>
        <end position="185"/>
    </location>
</feature>
<evidence type="ECO:0000259" key="1">
    <source>
        <dbReference type="Pfam" id="PF00534"/>
    </source>
</evidence>